<dbReference type="InterPro" id="IPR038587">
    <property type="entry name" value="Ribosomal_eL40_sf"/>
</dbReference>
<sequence length="134" mass="15078">MDEEHQFGSFFVERVFQKANEIWKRTSPYPLESDTMTITVEDGIFKSTLPSFVLVAALGEVMFEIFHGMFEDVFKGMASKILEEAKTAAVMEIKKDLSSAIIPPKVCKKCSFPNPPTAKYCSECGTYIEEDEDG</sequence>
<dbReference type="Proteomes" id="UP000030624">
    <property type="component" value="Chromosome"/>
</dbReference>
<evidence type="ECO:0000313" key="2">
    <source>
        <dbReference type="Proteomes" id="UP000030624"/>
    </source>
</evidence>
<dbReference type="EMBL" id="CP009552">
    <property type="protein sequence ID" value="AIY90023.1"/>
    <property type="molecule type" value="Genomic_DNA"/>
</dbReference>
<name>A0A0A7GDU6_GEOAI</name>
<gene>
    <name evidence="1" type="ORF">GACE_0977</name>
</gene>
<evidence type="ECO:0008006" key="3">
    <source>
        <dbReference type="Google" id="ProtNLM"/>
    </source>
</evidence>
<reference evidence="1 2" key="1">
    <citation type="journal article" date="2015" name="Appl. Environ. Microbiol.">
        <title>The Geoglobus acetivorans genome: Fe(III) reduction, acetate utilization, autotrophic growth, and degradation of aromatic compounds in a hyperthermophilic archaeon.</title>
        <authorList>
            <person name="Mardanov A.V."/>
            <person name="Slododkina G.B."/>
            <person name="Slobodkin A.I."/>
            <person name="Beletsky A.V."/>
            <person name="Gavrilov S.N."/>
            <person name="Kublanov I.V."/>
            <person name="Bonch-Osmolovskaya E.A."/>
            <person name="Skryabin K.G."/>
            <person name="Ravin N.V."/>
        </authorList>
    </citation>
    <scope>NUCLEOTIDE SEQUENCE [LARGE SCALE GENOMIC DNA]</scope>
    <source>
        <strain evidence="1 2">SBH6</strain>
    </source>
</reference>
<dbReference type="HOGENOM" id="CLU_1891329_0_0_2"/>
<dbReference type="Gene3D" id="4.10.1060.50">
    <property type="match status" value="1"/>
</dbReference>
<organism evidence="1 2">
    <name type="scientific">Geoglobus acetivorans</name>
    <dbReference type="NCBI Taxonomy" id="565033"/>
    <lineage>
        <taxon>Archaea</taxon>
        <taxon>Methanobacteriati</taxon>
        <taxon>Methanobacteriota</taxon>
        <taxon>Archaeoglobi</taxon>
        <taxon>Archaeoglobales</taxon>
        <taxon>Archaeoglobaceae</taxon>
        <taxon>Geoglobus</taxon>
    </lineage>
</organism>
<dbReference type="AlphaFoldDB" id="A0A0A7GDU6"/>
<accession>A0A0A7GDU6</accession>
<dbReference type="STRING" id="565033.GACE_0977"/>
<evidence type="ECO:0000313" key="1">
    <source>
        <dbReference type="EMBL" id="AIY90023.1"/>
    </source>
</evidence>
<proteinExistence type="predicted"/>
<dbReference type="KEGG" id="gac:GACE_0977"/>
<protein>
    <recommendedName>
        <fullName evidence="3">Zinc-ribbon domain-containing protein</fullName>
    </recommendedName>
</protein>